<dbReference type="Proteomes" id="UP000033096">
    <property type="component" value="Chromosome"/>
</dbReference>
<proteinExistence type="predicted"/>
<dbReference type="HOGENOM" id="CLU_159338_1_0_2"/>
<dbReference type="GeneID" id="24810262"/>
<dbReference type="KEGG" id="mvc:MSVAZ_1814"/>
<sequence length="77" mass="8818">METENKAGYITELPIEIQKIFKNLDFPIEKNGIIEQARKSKAIPDILRELGMLPDKKYNSAEDIAEELHKTYMGVPV</sequence>
<dbReference type="EMBL" id="CP009520">
    <property type="protein sequence ID" value="AKB44083.1"/>
    <property type="molecule type" value="Genomic_DNA"/>
</dbReference>
<dbReference type="RefSeq" id="WP_048120542.1">
    <property type="nucleotide sequence ID" value="NZ_CP009520.1"/>
</dbReference>
<evidence type="ECO:0000313" key="1">
    <source>
        <dbReference type="EMBL" id="AKB44083.1"/>
    </source>
</evidence>
<dbReference type="AlphaFoldDB" id="A0A0E3Q3X1"/>
<protein>
    <recommendedName>
        <fullName evidence="3">DUF2795 domain-containing protein</fullName>
    </recommendedName>
</protein>
<gene>
    <name evidence="1" type="ORF">MSVAZ_1814</name>
</gene>
<dbReference type="InterPro" id="IPR021527">
    <property type="entry name" value="DUF2795"/>
</dbReference>
<organism evidence="1 2">
    <name type="scientific">Methanosarcina vacuolata Z-761</name>
    <dbReference type="NCBI Taxonomy" id="1434123"/>
    <lineage>
        <taxon>Archaea</taxon>
        <taxon>Methanobacteriati</taxon>
        <taxon>Methanobacteriota</taxon>
        <taxon>Stenosarchaea group</taxon>
        <taxon>Methanomicrobia</taxon>
        <taxon>Methanosarcinales</taxon>
        <taxon>Methanosarcinaceae</taxon>
        <taxon>Methanosarcina</taxon>
    </lineage>
</organism>
<evidence type="ECO:0008006" key="3">
    <source>
        <dbReference type="Google" id="ProtNLM"/>
    </source>
</evidence>
<evidence type="ECO:0000313" key="2">
    <source>
        <dbReference type="Proteomes" id="UP000033096"/>
    </source>
</evidence>
<dbReference type="PATRIC" id="fig|1434123.4.peg.2198"/>
<name>A0A0E3Q3X1_9EURY</name>
<keyword evidence="2" id="KW-1185">Reference proteome</keyword>
<reference evidence="1 2" key="1">
    <citation type="submission" date="2014-07" db="EMBL/GenBank/DDBJ databases">
        <title>Methanogenic archaea and the global carbon cycle.</title>
        <authorList>
            <person name="Henriksen J.R."/>
            <person name="Luke J."/>
            <person name="Reinhart S."/>
            <person name="Benedict M.N."/>
            <person name="Youngblut N.D."/>
            <person name="Metcalf M.E."/>
            <person name="Whitaker R.J."/>
            <person name="Metcalf W.W."/>
        </authorList>
    </citation>
    <scope>NUCLEOTIDE SEQUENCE [LARGE SCALE GENOMIC DNA]</scope>
    <source>
        <strain evidence="1 2">Z-761</strain>
    </source>
</reference>
<accession>A0A0E3Q3X1</accession>
<dbReference type="Pfam" id="PF11387">
    <property type="entry name" value="DUF2795"/>
    <property type="match status" value="1"/>
</dbReference>